<gene>
    <name evidence="2" type="ORF">T03_5865</name>
</gene>
<dbReference type="Proteomes" id="UP000054653">
    <property type="component" value="Unassembled WGS sequence"/>
</dbReference>
<keyword evidence="1" id="KW-1133">Transmembrane helix</keyword>
<dbReference type="AlphaFoldDB" id="A0A0V1C4L3"/>
<evidence type="ECO:0000313" key="3">
    <source>
        <dbReference type="Proteomes" id="UP000054653"/>
    </source>
</evidence>
<reference evidence="2 3" key="1">
    <citation type="submission" date="2015-01" db="EMBL/GenBank/DDBJ databases">
        <title>Evolution of Trichinella species and genotypes.</title>
        <authorList>
            <person name="Korhonen P.K."/>
            <person name="Edoardo P."/>
            <person name="Giuseppe L.R."/>
            <person name="Gasser R.B."/>
        </authorList>
    </citation>
    <scope>NUCLEOTIDE SEQUENCE [LARGE SCALE GENOMIC DNA]</scope>
    <source>
        <strain evidence="2">ISS120</strain>
    </source>
</reference>
<feature type="transmembrane region" description="Helical" evidence="1">
    <location>
        <begin position="72"/>
        <end position="93"/>
    </location>
</feature>
<dbReference type="EMBL" id="JYDI01000663">
    <property type="protein sequence ID" value="KRY44253.1"/>
    <property type="molecule type" value="Genomic_DNA"/>
</dbReference>
<proteinExistence type="predicted"/>
<evidence type="ECO:0000256" key="1">
    <source>
        <dbReference type="SAM" id="Phobius"/>
    </source>
</evidence>
<evidence type="ECO:0000313" key="2">
    <source>
        <dbReference type="EMBL" id="KRY44253.1"/>
    </source>
</evidence>
<accession>A0A0V1C4L3</accession>
<comment type="caution">
    <text evidence="2">The sequence shown here is derived from an EMBL/GenBank/DDBJ whole genome shotgun (WGS) entry which is preliminary data.</text>
</comment>
<keyword evidence="3" id="KW-1185">Reference proteome</keyword>
<sequence>MTSKKRWDYKVHIRSWSSSTPIRPLSFYRPLREFHRPQGLWLWAIPAAANEPATSLPSRSTASGTSASGKNAVAISILIFSLFLLHEGTWFAIQDLLPSSELLGRNESSSLGRGPPETIPALQG</sequence>
<keyword evidence="1" id="KW-0472">Membrane</keyword>
<name>A0A0V1C4L3_TRIBR</name>
<keyword evidence="1" id="KW-0812">Transmembrane</keyword>
<protein>
    <submittedName>
        <fullName evidence="2">Uncharacterized protein</fullName>
    </submittedName>
</protein>
<organism evidence="2 3">
    <name type="scientific">Trichinella britovi</name>
    <name type="common">Parasitic roundworm</name>
    <dbReference type="NCBI Taxonomy" id="45882"/>
    <lineage>
        <taxon>Eukaryota</taxon>
        <taxon>Metazoa</taxon>
        <taxon>Ecdysozoa</taxon>
        <taxon>Nematoda</taxon>
        <taxon>Enoplea</taxon>
        <taxon>Dorylaimia</taxon>
        <taxon>Trichinellida</taxon>
        <taxon>Trichinellidae</taxon>
        <taxon>Trichinella</taxon>
    </lineage>
</organism>